<comment type="similarity">
    <text evidence="1">Belongs to the helicase family.</text>
</comment>
<dbReference type="PANTHER" id="PTHR10492:SF57">
    <property type="entry name" value="ATP-DEPENDENT DNA HELICASE"/>
    <property type="match status" value="1"/>
</dbReference>
<feature type="domain" description="Helitron helicase-like" evidence="4">
    <location>
        <begin position="621"/>
        <end position="803"/>
    </location>
</feature>
<dbReference type="GO" id="GO:0006310">
    <property type="term" value="P:DNA recombination"/>
    <property type="evidence" value="ECO:0007669"/>
    <property type="project" value="UniProtKB-KW"/>
</dbReference>
<comment type="catalytic activity">
    <reaction evidence="1">
        <text>ATP + H2O = ADP + phosphate + H(+)</text>
        <dbReference type="Rhea" id="RHEA:13065"/>
        <dbReference type="ChEBI" id="CHEBI:15377"/>
        <dbReference type="ChEBI" id="CHEBI:15378"/>
        <dbReference type="ChEBI" id="CHEBI:30616"/>
        <dbReference type="ChEBI" id="CHEBI:43474"/>
        <dbReference type="ChEBI" id="CHEBI:456216"/>
        <dbReference type="EC" id="5.6.2.3"/>
    </reaction>
</comment>
<dbReference type="Proteomes" id="UP001153714">
    <property type="component" value="Chromosome 10"/>
</dbReference>
<dbReference type="SUPFAM" id="SSF52540">
    <property type="entry name" value="P-loop containing nucleoside triphosphate hydrolases"/>
    <property type="match status" value="2"/>
</dbReference>
<dbReference type="OrthoDB" id="1728974at2759"/>
<keyword evidence="1" id="KW-0547">Nucleotide-binding</keyword>
<feature type="region of interest" description="Disordered" evidence="2">
    <location>
        <begin position="1"/>
        <end position="28"/>
    </location>
</feature>
<feature type="compositionally biased region" description="Polar residues" evidence="2">
    <location>
        <begin position="136"/>
        <end position="146"/>
    </location>
</feature>
<keyword evidence="1" id="KW-0347">Helicase</keyword>
<organism evidence="6 7">
    <name type="scientific">Diatraea saccharalis</name>
    <name type="common">sugarcane borer</name>
    <dbReference type="NCBI Taxonomy" id="40085"/>
    <lineage>
        <taxon>Eukaryota</taxon>
        <taxon>Metazoa</taxon>
        <taxon>Ecdysozoa</taxon>
        <taxon>Arthropoda</taxon>
        <taxon>Hexapoda</taxon>
        <taxon>Insecta</taxon>
        <taxon>Pterygota</taxon>
        <taxon>Neoptera</taxon>
        <taxon>Endopterygota</taxon>
        <taxon>Lepidoptera</taxon>
        <taxon>Glossata</taxon>
        <taxon>Ditrysia</taxon>
        <taxon>Pyraloidea</taxon>
        <taxon>Crambidae</taxon>
        <taxon>Crambinae</taxon>
        <taxon>Diatraea</taxon>
    </lineage>
</organism>
<comment type="cofactor">
    <cofactor evidence="1">
        <name>Mg(2+)</name>
        <dbReference type="ChEBI" id="CHEBI:18420"/>
    </cofactor>
</comment>
<keyword evidence="1" id="KW-0233">DNA recombination</keyword>
<accession>A0A9N9QLB1</accession>
<keyword evidence="7" id="KW-1185">Reference proteome</keyword>
<evidence type="ECO:0000313" key="6">
    <source>
        <dbReference type="EMBL" id="CAG9782657.1"/>
    </source>
</evidence>
<gene>
    <name evidence="6" type="ORF">DIATSA_LOCUS899</name>
</gene>
<reference evidence="6" key="1">
    <citation type="submission" date="2021-12" db="EMBL/GenBank/DDBJ databases">
        <authorList>
            <person name="King R."/>
        </authorList>
    </citation>
    <scope>NUCLEOTIDE SEQUENCE</scope>
</reference>
<dbReference type="Gene3D" id="3.40.50.300">
    <property type="entry name" value="P-loop containing nucleotide triphosphate hydrolases"/>
    <property type="match status" value="1"/>
</dbReference>
<feature type="compositionally biased region" description="Basic and acidic residues" evidence="2">
    <location>
        <begin position="256"/>
        <end position="270"/>
    </location>
</feature>
<dbReference type="EMBL" id="OU893341">
    <property type="protein sequence ID" value="CAG9782657.1"/>
    <property type="molecule type" value="Genomic_DNA"/>
</dbReference>
<dbReference type="PANTHER" id="PTHR10492">
    <property type="match status" value="1"/>
</dbReference>
<dbReference type="GO" id="GO:0005524">
    <property type="term" value="F:ATP binding"/>
    <property type="evidence" value="ECO:0007669"/>
    <property type="project" value="UniProtKB-KW"/>
</dbReference>
<evidence type="ECO:0000256" key="1">
    <source>
        <dbReference type="RuleBase" id="RU363044"/>
    </source>
</evidence>
<keyword evidence="1" id="KW-0067">ATP-binding</keyword>
<feature type="domain" description="DNA helicase Pif1-like DEAD-box helicase" evidence="3">
    <location>
        <begin position="1265"/>
        <end position="1477"/>
    </location>
</feature>
<dbReference type="Pfam" id="PF05970">
    <property type="entry name" value="PIF1"/>
    <property type="match status" value="1"/>
</dbReference>
<dbReference type="InterPro" id="IPR027417">
    <property type="entry name" value="P-loop_NTPase"/>
</dbReference>
<dbReference type="GO" id="GO:0000723">
    <property type="term" value="P:telomere maintenance"/>
    <property type="evidence" value="ECO:0007669"/>
    <property type="project" value="InterPro"/>
</dbReference>
<feature type="compositionally biased region" description="Basic residues" evidence="2">
    <location>
        <begin position="1"/>
        <end position="20"/>
    </location>
</feature>
<feature type="region of interest" description="Disordered" evidence="2">
    <location>
        <begin position="40"/>
        <end position="273"/>
    </location>
</feature>
<feature type="domain" description="DNA helicase Pif1-like 2B" evidence="5">
    <location>
        <begin position="1566"/>
        <end position="1611"/>
    </location>
</feature>
<keyword evidence="1" id="KW-0378">Hydrolase</keyword>
<feature type="compositionally biased region" description="Polar residues" evidence="2">
    <location>
        <begin position="177"/>
        <end position="192"/>
    </location>
</feature>
<dbReference type="InterPro" id="IPR025476">
    <property type="entry name" value="Helitron_helicase-like"/>
</dbReference>
<dbReference type="InterPro" id="IPR010285">
    <property type="entry name" value="DNA_helicase_pif1-like_DEAD"/>
</dbReference>
<evidence type="ECO:0000259" key="5">
    <source>
        <dbReference type="Pfam" id="PF21530"/>
    </source>
</evidence>
<evidence type="ECO:0000256" key="2">
    <source>
        <dbReference type="SAM" id="MobiDB-lite"/>
    </source>
</evidence>
<feature type="compositionally biased region" description="Low complexity" evidence="2">
    <location>
        <begin position="40"/>
        <end position="49"/>
    </location>
</feature>
<dbReference type="Pfam" id="PF14214">
    <property type="entry name" value="Helitron_like_N"/>
    <property type="match status" value="1"/>
</dbReference>
<proteinExistence type="inferred from homology"/>
<reference evidence="6" key="2">
    <citation type="submission" date="2022-10" db="EMBL/GenBank/DDBJ databases">
        <authorList>
            <consortium name="ENA_rothamsted_submissions"/>
            <consortium name="culmorum"/>
            <person name="King R."/>
        </authorList>
    </citation>
    <scope>NUCLEOTIDE SEQUENCE</scope>
</reference>
<dbReference type="Pfam" id="PF21530">
    <property type="entry name" value="Pif1_2B_dom"/>
    <property type="match status" value="1"/>
</dbReference>
<evidence type="ECO:0000259" key="3">
    <source>
        <dbReference type="Pfam" id="PF05970"/>
    </source>
</evidence>
<feature type="compositionally biased region" description="Polar residues" evidence="2">
    <location>
        <begin position="85"/>
        <end position="100"/>
    </location>
</feature>
<dbReference type="CDD" id="cd18809">
    <property type="entry name" value="SF1_C_RecD"/>
    <property type="match status" value="1"/>
</dbReference>
<dbReference type="EC" id="5.6.2.3" evidence="1"/>
<keyword evidence="1" id="KW-0234">DNA repair</keyword>
<dbReference type="InterPro" id="IPR049163">
    <property type="entry name" value="Pif1-like_2B_dom"/>
</dbReference>
<sequence>MPGKRKSNLSNKSKHARTNKVARSQETSLQVELRKLEQAARQASFRAAQTSEQAENSRRQHAVYLASRRANETPNETATRRVEQAEQQASLRMSETPEQSQSRREQHAVYLASRRANETPNETAARRVEQAEQQASLRMSETPEQSQSRREQHAVYLASRRANETPNETAARRVEQAKQQANLRMSETPEQSQSRREQHAVYLASQRASESSHHRETRLTQQAERQASLRMSETSEQSQSRREQHAVYLASQRASESSHHRETRLTEQAERQASLRMSETLEQMQSRLQWQTAYDISQRAAETLEAAEARRRAVAERVAQRRQIFNRNTWGVFERAAFEYDSSLKYDTHKLIKMERLVKQCQFCNALKWKEEAAGMCCSGGKVVISLLEEPVQPLKDLFLGNSDESRHFILNIRKYNGCFHMTSFGADTVVSMPGFSPTFTGQGQVYHRIGPLSSTTANNTQFLQVYFIGDEEAQVDRRTRIIQGVRRDTVNKIQRVLNSNNILIHEFKMALENMHDESYKVVIHPDRVPRGQHERRYNAPTTNEVAAVVAGSENTAGRDIVLRARDGQLSRVADTHRFYDALQYPIMFWKGQEGYHFEIPQVNPETRRPVPNKKVSCMDFYSYQLMVRENNFNLLLRCRQLLHQFLVDIYVKIESERLRYISLNQSKLRAESYIHLQDAVRNDAHVDANNIGQRVILPSSVVNSPRYLHEYTQDAFAYVRNYGRPDLFITFTCNPTWQEITDELMPGQKTTDRHDLIARVFKIKVQKLVALLTKGQIFGESQCFMYSIEWQKRGLPHVHILLWLKLKLQPSQIDDIISAEIPNASVDPTLHDIVTKNMIHGPCGAYNMSSPCMKDGKCTKKYPRTLLKDTLTSENGYPQYRRRSPEDGGRTVTIKLRGGDQEVVVDNRWVVPFSPILSKIFKAHINIEFCGSVQAIKYICKYINKGSDQAIFNVREAGDVNIDPRDEVQTFRTGRYVSSNEAAWRIFGLPLHERHPTVTHLAVHLPNGERVYFTEHNLRDRVTTPPKTTLTAFFQLCENDDFAKTLLYVEVPRYFTWNSSRKEWKRRAQGTPVPNWPGVKAGDALGRIYTVHVNNFECFCLRMLLNQVRGPTSFKTLKTVEGYERVTFREACEMLGLLEDDKHWDETMAEAVLCRSSSKVRDLFAVLVGTCGISNPVQLWENYKEAMFEDILHRLQPHIPIDAVRNEALIIIEDKMISISGKKLSDFGLPSPHRRGALSSDIVRELNYDTIVLESYVNEMAPQLLPDQQHVYNTILQCVNSAEGRLFFLDAPGGTGKTFLLNLLLARIRQDRNIALAVASSGIAATLLTGGRTAHSVFKLPLNLASQENPTCNISKSSDRGALLQQCKLIVWDECTMSHKRAVEALNRSLQDIRNNETLMGGAVVVLAGDFRQTLPVIERGTPADEMNACLKASSLWSRVEKLHLTRNMRAQLYNDTESGAFASKLLEIGDGRLKTDPEGKIIFTNEFCHPVATEEELLANVFPDLKNKLNNEEWLCERAVLSPKNELVNKINNKVLDVVDGASRVYTSIDTVMASDDSTAYPVEFLNSLELTGIPPHKLELKVGVPVLLMRNLDAPRLCNGTRLQISELGRNIVRATILTGAAKGESVLIPRIPIIPHNLPFQFKRLQFPLKLAFAMTINKSQGQTLKVAGIHLGIPCFSHGQLYVACSRVSSARNLYVLAANNRSYNIVYRSIL</sequence>
<keyword evidence="1" id="KW-0227">DNA damage</keyword>
<evidence type="ECO:0000313" key="7">
    <source>
        <dbReference type="Proteomes" id="UP001153714"/>
    </source>
</evidence>
<dbReference type="GO" id="GO:0016787">
    <property type="term" value="F:hydrolase activity"/>
    <property type="evidence" value="ECO:0007669"/>
    <property type="project" value="UniProtKB-KW"/>
</dbReference>
<protein>
    <recommendedName>
        <fullName evidence="1">ATP-dependent DNA helicase</fullName>
        <ecNumber evidence="1">5.6.2.3</ecNumber>
    </recommendedName>
</protein>
<name>A0A9N9QLB1_9NEOP</name>
<dbReference type="GO" id="GO:0006281">
    <property type="term" value="P:DNA repair"/>
    <property type="evidence" value="ECO:0007669"/>
    <property type="project" value="UniProtKB-KW"/>
</dbReference>
<dbReference type="GO" id="GO:0043139">
    <property type="term" value="F:5'-3' DNA helicase activity"/>
    <property type="evidence" value="ECO:0007669"/>
    <property type="project" value="UniProtKB-EC"/>
</dbReference>
<evidence type="ECO:0000259" key="4">
    <source>
        <dbReference type="Pfam" id="PF14214"/>
    </source>
</evidence>